<dbReference type="PANTHER" id="PTHR42110:SF1">
    <property type="entry name" value="L-ASPARAGINASE, PUTATIVE (AFU_ORTHOLOGUE AFUA_3G11890)-RELATED"/>
    <property type="match status" value="1"/>
</dbReference>
<accession>A0A1H3GVT3</accession>
<proteinExistence type="predicted"/>
<name>A0A1H3GVT3_9RHOB</name>
<reference evidence="1 2" key="1">
    <citation type="submission" date="2016-10" db="EMBL/GenBank/DDBJ databases">
        <authorList>
            <person name="de Groot N.N."/>
        </authorList>
    </citation>
    <scope>NUCLEOTIDE SEQUENCE [LARGE SCALE GENOMIC DNA]</scope>
    <source>
        <strain evidence="1 2">DSM 24677</strain>
    </source>
</reference>
<protein>
    <submittedName>
        <fullName evidence="1">Asparaginase</fullName>
    </submittedName>
</protein>
<evidence type="ECO:0000313" key="1">
    <source>
        <dbReference type="EMBL" id="SDY06758.1"/>
    </source>
</evidence>
<dbReference type="STRING" id="576131.SAMN05444486_10138"/>
<dbReference type="AlphaFoldDB" id="A0A1H3GVT3"/>
<organism evidence="1 2">
    <name type="scientific">Lentibacter algarum</name>
    <dbReference type="NCBI Taxonomy" id="576131"/>
    <lineage>
        <taxon>Bacteria</taxon>
        <taxon>Pseudomonadati</taxon>
        <taxon>Pseudomonadota</taxon>
        <taxon>Alphaproteobacteria</taxon>
        <taxon>Rhodobacterales</taxon>
        <taxon>Roseobacteraceae</taxon>
        <taxon>Lentibacter</taxon>
    </lineage>
</organism>
<dbReference type="GeneID" id="78122852"/>
<dbReference type="OrthoDB" id="9780674at2"/>
<evidence type="ECO:0000313" key="2">
    <source>
        <dbReference type="Proteomes" id="UP000199026"/>
    </source>
</evidence>
<dbReference type="PANTHER" id="PTHR42110">
    <property type="entry name" value="L-ASPARAGINASE, PUTATIVE (AFU_ORTHOLOGUE AFUA_3G11890)-RELATED"/>
    <property type="match status" value="1"/>
</dbReference>
<dbReference type="EMBL" id="FNPR01000001">
    <property type="protein sequence ID" value="SDY06758.1"/>
    <property type="molecule type" value="Genomic_DNA"/>
</dbReference>
<dbReference type="Proteomes" id="UP000199026">
    <property type="component" value="Unassembled WGS sequence"/>
</dbReference>
<keyword evidence="2" id="KW-1185">Reference proteome</keyword>
<dbReference type="Pfam" id="PF06089">
    <property type="entry name" value="Asparaginase_II"/>
    <property type="match status" value="1"/>
</dbReference>
<dbReference type="RefSeq" id="WP_089886881.1">
    <property type="nucleotide sequence ID" value="NZ_CALJFH010000023.1"/>
</dbReference>
<gene>
    <name evidence="1" type="ORF">SAMN05444486_10138</name>
</gene>
<sequence length="332" mass="35207">MNAPVSMAEIWRGPFLESIHMGHAVVCGEGGEIIESWGDPSAIVLPRSSSKMLQAMPLVESGAADAFGLTGEQLALSCASHQGAPMHTDRVQSWLKNLGLSDDDLNCGPQTPRDEADLILMHKTDSSPCRYHNNCSGKHAGFLTLSQHLGSKDPIYVDPSHAVQKACLAAFEELTEETSPGYGIDGCSAPNYAASLHGIARAMAFFASATDGGNTRQKAAARLRDAMRTYPELVAGNGRACTELMHAMDGRVTLKTGAEAFFIAIVPEKKIGVALKIVDGSTRGAECAIAAILVRLGVLDPNHPATLKRLHAPILNFAGQHTGEIRAGLAFQ</sequence>
<dbReference type="InterPro" id="IPR010349">
    <property type="entry name" value="Asparaginase_II"/>
</dbReference>